<comment type="caution">
    <text evidence="2">The sequence shown here is derived from an EMBL/GenBank/DDBJ whole genome shotgun (WGS) entry which is preliminary data.</text>
</comment>
<dbReference type="Gene3D" id="6.20.20.10">
    <property type="match status" value="1"/>
</dbReference>
<name>A0A8T4IGX9_9SPHN</name>
<feature type="region of interest" description="Disordered" evidence="1">
    <location>
        <begin position="1"/>
        <end position="31"/>
    </location>
</feature>
<dbReference type="AlphaFoldDB" id="A0A8T4IGX9"/>
<dbReference type="RefSeq" id="WP_284054993.1">
    <property type="nucleotide sequence ID" value="NZ_JAGRQC010000004.1"/>
</dbReference>
<evidence type="ECO:0000313" key="3">
    <source>
        <dbReference type="Proteomes" id="UP000676996"/>
    </source>
</evidence>
<keyword evidence="3" id="KW-1185">Reference proteome</keyword>
<proteinExistence type="predicted"/>
<evidence type="ECO:0000256" key="1">
    <source>
        <dbReference type="SAM" id="MobiDB-lite"/>
    </source>
</evidence>
<dbReference type="Proteomes" id="UP000676996">
    <property type="component" value="Unassembled WGS sequence"/>
</dbReference>
<dbReference type="InterPro" id="IPR031538">
    <property type="entry name" value="Anti-TRAP"/>
</dbReference>
<accession>A0A8T4IGX9</accession>
<dbReference type="EMBL" id="JAGRQC010000004">
    <property type="protein sequence ID" value="MBR0553751.1"/>
    <property type="molecule type" value="Genomic_DNA"/>
</dbReference>
<reference evidence="2" key="1">
    <citation type="submission" date="2021-04" db="EMBL/GenBank/DDBJ databases">
        <title>Ouciella asimina sp. nov., isolated from the surface seawater in the hydrothermal field of Okinawa Trough.</title>
        <authorList>
            <person name="Shuang W."/>
        </authorList>
    </citation>
    <scope>NUCLEOTIDE SEQUENCE</scope>
    <source>
        <strain evidence="2">LXI357</strain>
    </source>
</reference>
<evidence type="ECO:0000313" key="2">
    <source>
        <dbReference type="EMBL" id="MBR0553751.1"/>
    </source>
</evidence>
<gene>
    <name evidence="2" type="ORF">J7S20_14665</name>
</gene>
<dbReference type="Pfam" id="PF15777">
    <property type="entry name" value="Anti-TRAP"/>
    <property type="match status" value="1"/>
</dbReference>
<sequence>MSGTDSGLPELEEPCDACNGTGDAPPATPYEPRASLNCPKCKGHTLAPTEAGQKLIEFIKRRFNLPEREAHRSLFG</sequence>
<organism evidence="2 3">
    <name type="scientific">Stakelama marina</name>
    <dbReference type="NCBI Taxonomy" id="2826939"/>
    <lineage>
        <taxon>Bacteria</taxon>
        <taxon>Pseudomonadati</taxon>
        <taxon>Pseudomonadota</taxon>
        <taxon>Alphaproteobacteria</taxon>
        <taxon>Sphingomonadales</taxon>
        <taxon>Sphingomonadaceae</taxon>
        <taxon>Stakelama</taxon>
    </lineage>
</organism>
<protein>
    <submittedName>
        <fullName evidence="2">Uncharacterized protein</fullName>
    </submittedName>
</protein>